<evidence type="ECO:0000313" key="4">
    <source>
        <dbReference type="Proteomes" id="UP000829685"/>
    </source>
</evidence>
<dbReference type="PANTHER" id="PTHR46310:SF7">
    <property type="entry name" value="AMIDASE 1"/>
    <property type="match status" value="1"/>
</dbReference>
<feature type="domain" description="Amidase" evidence="2">
    <location>
        <begin position="159"/>
        <end position="334"/>
    </location>
</feature>
<evidence type="ECO:0000256" key="1">
    <source>
        <dbReference type="SAM" id="MobiDB-lite"/>
    </source>
</evidence>
<evidence type="ECO:0000313" key="3">
    <source>
        <dbReference type="EMBL" id="KAI1855033.1"/>
    </source>
</evidence>
<gene>
    <name evidence="3" type="ORF">JX265_012388</name>
</gene>
<name>A0A9Q0AIR2_9PEZI</name>
<dbReference type="SUPFAM" id="SSF75304">
    <property type="entry name" value="Amidase signature (AS) enzymes"/>
    <property type="match status" value="1"/>
</dbReference>
<dbReference type="InterPro" id="IPR023631">
    <property type="entry name" value="Amidase_dom"/>
</dbReference>
<accession>A0A9Q0AIR2</accession>
<reference evidence="3" key="1">
    <citation type="submission" date="2021-03" db="EMBL/GenBank/DDBJ databases">
        <title>Revisited historic fungal species revealed as producer of novel bioactive compounds through whole genome sequencing and comparative genomics.</title>
        <authorList>
            <person name="Vignolle G.A."/>
            <person name="Hochenegger N."/>
            <person name="Mach R.L."/>
            <person name="Mach-Aigner A.R."/>
            <person name="Javad Rahimi M."/>
            <person name="Salim K.A."/>
            <person name="Chan C.M."/>
            <person name="Lim L.B.L."/>
            <person name="Cai F."/>
            <person name="Druzhinina I.S."/>
            <person name="U'Ren J.M."/>
            <person name="Derntl C."/>
        </authorList>
    </citation>
    <scope>NUCLEOTIDE SEQUENCE</scope>
    <source>
        <strain evidence="3">TUCIM 5799</strain>
    </source>
</reference>
<dbReference type="Proteomes" id="UP000829685">
    <property type="component" value="Unassembled WGS sequence"/>
</dbReference>
<dbReference type="AlphaFoldDB" id="A0A9Q0AIR2"/>
<dbReference type="Pfam" id="PF01425">
    <property type="entry name" value="Amidase"/>
    <property type="match status" value="1"/>
</dbReference>
<sequence>MSKRRRLALEAPPPTIIVDVGEKPYLLDQVQAVVNPLDGEDRFIPTTCLDASQGVAGFDLDDVWSDKFLKAILVKDSHGTPPNIGQDIVCEIPQNITLSAGPYMLQSSTGRVFSVLRLFEDTNNTFVGGTVPDGPSRFRWLQASSHIPVPSKLYDSEPSEEQPLTGLRFGVKDAIDIAGLETGNGSKCYRESFAPRDSTAPCIGALIAAGAVMVGKLRCCQWCDGQDPLQRLEEVTPTNPRGDSFQKPSASSSGSAASCASYSWLDFTIGTDTGGSVRHPAGVNGLYGIRPSLDAMKSAGLVCTSLMDTPGVFARSAKVAESVAKVMMGMPAGAVARPPKRPRYKLLYAVEQDSTEPSETPKFFSRGFQGPEAGTPAGKLMEDFVKGLENFLEAKREEVCIFDLWKETHPETEPEDLLQATGSIYKNIVYGQLSRDVVQPFAQQYQQRHGRPPFIEEITQARLDYGASVSDSDLEQSIETLHAFAGWVNKVLLPAPGVESEEIPLLVYPQSWGRPQYRDELGRLESKEVFWNGFSVYSLSYSSGCPDYTIPVGEISFTSKFTKREEHLPVALSLLAPRNMDTDLLELLTNLEERGLLKPVSCGSRLYEDS</sequence>
<proteinExistence type="predicted"/>
<feature type="region of interest" description="Disordered" evidence="1">
    <location>
        <begin position="233"/>
        <end position="256"/>
    </location>
</feature>
<comment type="caution">
    <text evidence="3">The sequence shown here is derived from an EMBL/GenBank/DDBJ whole genome shotgun (WGS) entry which is preliminary data.</text>
</comment>
<evidence type="ECO:0000259" key="2">
    <source>
        <dbReference type="Pfam" id="PF01425"/>
    </source>
</evidence>
<organism evidence="3 4">
    <name type="scientific">Neoarthrinium moseri</name>
    <dbReference type="NCBI Taxonomy" id="1658444"/>
    <lineage>
        <taxon>Eukaryota</taxon>
        <taxon>Fungi</taxon>
        <taxon>Dikarya</taxon>
        <taxon>Ascomycota</taxon>
        <taxon>Pezizomycotina</taxon>
        <taxon>Sordariomycetes</taxon>
        <taxon>Xylariomycetidae</taxon>
        <taxon>Amphisphaeriales</taxon>
        <taxon>Apiosporaceae</taxon>
        <taxon>Neoarthrinium</taxon>
    </lineage>
</organism>
<dbReference type="OrthoDB" id="5423360at2759"/>
<dbReference type="InterPro" id="IPR036928">
    <property type="entry name" value="AS_sf"/>
</dbReference>
<dbReference type="PANTHER" id="PTHR46310">
    <property type="entry name" value="AMIDASE 1"/>
    <property type="match status" value="1"/>
</dbReference>
<keyword evidence="4" id="KW-1185">Reference proteome</keyword>
<dbReference type="Gene3D" id="3.90.1300.10">
    <property type="entry name" value="Amidase signature (AS) domain"/>
    <property type="match status" value="1"/>
</dbReference>
<protein>
    <recommendedName>
        <fullName evidence="2">Amidase domain-containing protein</fullName>
    </recommendedName>
</protein>
<dbReference type="EMBL" id="JAFIMR010000052">
    <property type="protein sequence ID" value="KAI1855033.1"/>
    <property type="molecule type" value="Genomic_DNA"/>
</dbReference>